<protein>
    <submittedName>
        <fullName evidence="2">Uncharacterized protein</fullName>
    </submittedName>
</protein>
<name>A0A8H6L7L1_9LECA</name>
<evidence type="ECO:0000256" key="1">
    <source>
        <dbReference type="SAM" id="MobiDB-lite"/>
    </source>
</evidence>
<evidence type="ECO:0000313" key="2">
    <source>
        <dbReference type="EMBL" id="KAF6238707.1"/>
    </source>
</evidence>
<reference evidence="2 3" key="1">
    <citation type="journal article" date="2020" name="Genomics">
        <title>Complete, high-quality genomes from long-read metagenomic sequencing of two wolf lichen thalli reveals enigmatic genome architecture.</title>
        <authorList>
            <person name="McKenzie S.K."/>
            <person name="Walston R.F."/>
            <person name="Allen J.L."/>
        </authorList>
    </citation>
    <scope>NUCLEOTIDE SEQUENCE [LARGE SCALE GENOMIC DNA]</scope>
    <source>
        <strain evidence="2">WasteWater2</strain>
    </source>
</reference>
<gene>
    <name evidence="2" type="ORF">HO173_003213</name>
</gene>
<feature type="region of interest" description="Disordered" evidence="1">
    <location>
        <begin position="1"/>
        <end position="31"/>
    </location>
</feature>
<evidence type="ECO:0000313" key="3">
    <source>
        <dbReference type="Proteomes" id="UP000578531"/>
    </source>
</evidence>
<sequence>MCIMSPQTLMYDGGNYEPTPDPAKKDAETSNNSRACKVKLMFEGETSLIRDFSF</sequence>
<dbReference type="GeneID" id="59284882"/>
<proteinExistence type="predicted"/>
<dbReference type="RefSeq" id="XP_037168006.1">
    <property type="nucleotide sequence ID" value="XM_037305141.1"/>
</dbReference>
<accession>A0A8H6L7L1</accession>
<comment type="caution">
    <text evidence="2">The sequence shown here is derived from an EMBL/GenBank/DDBJ whole genome shotgun (WGS) entry which is preliminary data.</text>
</comment>
<dbReference type="Proteomes" id="UP000578531">
    <property type="component" value="Unassembled WGS sequence"/>
</dbReference>
<dbReference type="AlphaFoldDB" id="A0A8H6L7L1"/>
<organism evidence="2 3">
    <name type="scientific">Letharia columbiana</name>
    <dbReference type="NCBI Taxonomy" id="112416"/>
    <lineage>
        <taxon>Eukaryota</taxon>
        <taxon>Fungi</taxon>
        <taxon>Dikarya</taxon>
        <taxon>Ascomycota</taxon>
        <taxon>Pezizomycotina</taxon>
        <taxon>Lecanoromycetes</taxon>
        <taxon>OSLEUM clade</taxon>
        <taxon>Lecanoromycetidae</taxon>
        <taxon>Lecanorales</taxon>
        <taxon>Lecanorineae</taxon>
        <taxon>Parmeliaceae</taxon>
        <taxon>Letharia</taxon>
    </lineage>
</organism>
<dbReference type="EMBL" id="JACCJC010000008">
    <property type="protein sequence ID" value="KAF6238707.1"/>
    <property type="molecule type" value="Genomic_DNA"/>
</dbReference>
<keyword evidence="3" id="KW-1185">Reference proteome</keyword>